<dbReference type="InterPro" id="IPR009019">
    <property type="entry name" value="KH_sf_prok-type"/>
</dbReference>
<dbReference type="SUPFAM" id="SSF54814">
    <property type="entry name" value="Prokaryotic type KH domain (KH-domain type II)"/>
    <property type="match status" value="1"/>
</dbReference>
<keyword evidence="1" id="KW-0694">RNA-binding</keyword>
<protein>
    <submittedName>
        <fullName evidence="2">GTPase Era</fullName>
    </submittedName>
</protein>
<name>A0A317ZA44_STAPS</name>
<organism evidence="2 3">
    <name type="scientific">Staphylococcus pseudintermedius</name>
    <dbReference type="NCBI Taxonomy" id="283734"/>
    <lineage>
        <taxon>Bacteria</taxon>
        <taxon>Bacillati</taxon>
        <taxon>Bacillota</taxon>
        <taxon>Bacilli</taxon>
        <taxon>Bacillales</taxon>
        <taxon>Staphylococcaceae</taxon>
        <taxon>Staphylococcus</taxon>
        <taxon>Staphylococcus intermedius group</taxon>
    </lineage>
</organism>
<evidence type="ECO:0000313" key="3">
    <source>
        <dbReference type="Proteomes" id="UP000246351"/>
    </source>
</evidence>
<accession>A0A317ZA44</accession>
<dbReference type="Gene3D" id="3.30.300.20">
    <property type="match status" value="1"/>
</dbReference>
<gene>
    <name evidence="2" type="primary">era</name>
    <name evidence="2" type="synonym">bex</name>
    <name evidence="2" type="synonym">rbaA</name>
    <name evidence="2" type="synonym">sdgE</name>
    <name evidence="2" type="synonym">yqfH</name>
    <name evidence="2" type="ORF">DD924_06345</name>
</gene>
<dbReference type="InterPro" id="IPR015946">
    <property type="entry name" value="KH_dom-like_a/b"/>
</dbReference>
<evidence type="ECO:0000256" key="1">
    <source>
        <dbReference type="ARBA" id="ARBA00022884"/>
    </source>
</evidence>
<proteinExistence type="predicted"/>
<feature type="non-terminal residue" evidence="2">
    <location>
        <position position="1"/>
    </location>
</feature>
<dbReference type="GO" id="GO:0003723">
    <property type="term" value="F:RNA binding"/>
    <property type="evidence" value="ECO:0007669"/>
    <property type="project" value="UniProtKB-KW"/>
</dbReference>
<evidence type="ECO:0000313" key="2">
    <source>
        <dbReference type="EMBL" id="PWZ98758.1"/>
    </source>
</evidence>
<dbReference type="AlphaFoldDB" id="A0A317ZA44"/>
<comment type="caution">
    <text evidence="2">The sequence shown here is derived from an EMBL/GenBank/DDBJ whole genome shotgun (WGS) entry which is preliminary data.</text>
</comment>
<dbReference type="Proteomes" id="UP000246351">
    <property type="component" value="Unassembled WGS sequence"/>
</dbReference>
<reference evidence="2 3" key="1">
    <citation type="journal article" date="2018" name="Vet. Microbiol.">
        <title>Clonal diversity and geographic distribution of methicillin-resistant Staphylococcus pseudintermedius from Australian animals: Discovery of novel sequence types.</title>
        <authorList>
            <person name="Worthing K.A."/>
            <person name="Abraham S."/>
            <person name="Coombs G.W."/>
            <person name="Pang S."/>
            <person name="Saputra S."/>
            <person name="Jordan D."/>
            <person name="Trott D.J."/>
            <person name="Norris J.M."/>
        </authorList>
    </citation>
    <scope>NUCLEOTIDE SEQUENCE [LARGE SCALE GENOMIC DNA]</scope>
    <source>
        <strain evidence="2 3">ST71 3</strain>
    </source>
</reference>
<dbReference type="EMBL" id="QEIV01000530">
    <property type="protein sequence ID" value="PWZ98758.1"/>
    <property type="molecule type" value="Genomic_DNA"/>
</dbReference>
<sequence length="37" mass="4483">IEHLLGSKVYLDLWVKVQKDWRNKSSFIKQMGYVEDE</sequence>